<sequence>MIKNIIFLRERCGFFLAINPDDYRRVIGTPEEGIASDFLKDAIRSWCAKNPRGRSLMDWGKGWRSIRQYSQTKPHVNTMFSVIMTHSGVLAVLWIEDGDYRRVTLSSTVIGQSWKREAIFRRMAVTHTPSDLPPCLNNWTSCEDVPSDRLARCLGVVVDDIVLIEAPLLPMHNGHPVRILFPTTRVSKSHSTLSSEVAAQKRPDT</sequence>
<name>A0A9D4RG00_DREPO</name>
<organism evidence="1 2">
    <name type="scientific">Dreissena polymorpha</name>
    <name type="common">Zebra mussel</name>
    <name type="synonym">Mytilus polymorpha</name>
    <dbReference type="NCBI Taxonomy" id="45954"/>
    <lineage>
        <taxon>Eukaryota</taxon>
        <taxon>Metazoa</taxon>
        <taxon>Spiralia</taxon>
        <taxon>Lophotrochozoa</taxon>
        <taxon>Mollusca</taxon>
        <taxon>Bivalvia</taxon>
        <taxon>Autobranchia</taxon>
        <taxon>Heteroconchia</taxon>
        <taxon>Euheterodonta</taxon>
        <taxon>Imparidentia</taxon>
        <taxon>Neoheterodontei</taxon>
        <taxon>Myida</taxon>
        <taxon>Dreissenoidea</taxon>
        <taxon>Dreissenidae</taxon>
        <taxon>Dreissena</taxon>
    </lineage>
</organism>
<gene>
    <name evidence="1" type="ORF">DPMN_029166</name>
</gene>
<protein>
    <submittedName>
        <fullName evidence="1">Uncharacterized protein</fullName>
    </submittedName>
</protein>
<evidence type="ECO:0000313" key="2">
    <source>
        <dbReference type="Proteomes" id="UP000828390"/>
    </source>
</evidence>
<reference evidence="1" key="1">
    <citation type="journal article" date="2019" name="bioRxiv">
        <title>The Genome of the Zebra Mussel, Dreissena polymorpha: A Resource for Invasive Species Research.</title>
        <authorList>
            <person name="McCartney M.A."/>
            <person name="Auch B."/>
            <person name="Kono T."/>
            <person name="Mallez S."/>
            <person name="Zhang Y."/>
            <person name="Obille A."/>
            <person name="Becker A."/>
            <person name="Abrahante J.E."/>
            <person name="Garbe J."/>
            <person name="Badalamenti J.P."/>
            <person name="Herman A."/>
            <person name="Mangelson H."/>
            <person name="Liachko I."/>
            <person name="Sullivan S."/>
            <person name="Sone E.D."/>
            <person name="Koren S."/>
            <person name="Silverstein K.A.T."/>
            <person name="Beckman K.B."/>
            <person name="Gohl D.M."/>
        </authorList>
    </citation>
    <scope>NUCLEOTIDE SEQUENCE</scope>
    <source>
        <strain evidence="1">Duluth1</strain>
        <tissue evidence="1">Whole animal</tissue>
    </source>
</reference>
<comment type="caution">
    <text evidence="1">The sequence shown here is derived from an EMBL/GenBank/DDBJ whole genome shotgun (WGS) entry which is preliminary data.</text>
</comment>
<evidence type="ECO:0000313" key="1">
    <source>
        <dbReference type="EMBL" id="KAH3866113.1"/>
    </source>
</evidence>
<accession>A0A9D4RG00</accession>
<keyword evidence="2" id="KW-1185">Reference proteome</keyword>
<dbReference type="Proteomes" id="UP000828390">
    <property type="component" value="Unassembled WGS sequence"/>
</dbReference>
<reference evidence="1" key="2">
    <citation type="submission" date="2020-11" db="EMBL/GenBank/DDBJ databases">
        <authorList>
            <person name="McCartney M.A."/>
            <person name="Auch B."/>
            <person name="Kono T."/>
            <person name="Mallez S."/>
            <person name="Becker A."/>
            <person name="Gohl D.M."/>
            <person name="Silverstein K.A.T."/>
            <person name="Koren S."/>
            <person name="Bechman K.B."/>
            <person name="Herman A."/>
            <person name="Abrahante J.E."/>
            <person name="Garbe J."/>
        </authorList>
    </citation>
    <scope>NUCLEOTIDE SEQUENCE</scope>
    <source>
        <strain evidence="1">Duluth1</strain>
        <tissue evidence="1">Whole animal</tissue>
    </source>
</reference>
<dbReference type="AlphaFoldDB" id="A0A9D4RG00"/>
<proteinExistence type="predicted"/>
<dbReference type="EMBL" id="JAIWYP010000002">
    <property type="protein sequence ID" value="KAH3866113.1"/>
    <property type="molecule type" value="Genomic_DNA"/>
</dbReference>